<evidence type="ECO:0000313" key="1">
    <source>
        <dbReference type="EMBL" id="EIM26641.1"/>
    </source>
</evidence>
<gene>
    <name evidence="1" type="ORF">MicloDRAFT_00031900</name>
</gene>
<evidence type="ECO:0000313" key="2">
    <source>
        <dbReference type="Proteomes" id="UP000003947"/>
    </source>
</evidence>
<organism evidence="1 2">
    <name type="scientific">Microvirga lotononidis</name>
    <dbReference type="NCBI Taxonomy" id="864069"/>
    <lineage>
        <taxon>Bacteria</taxon>
        <taxon>Pseudomonadati</taxon>
        <taxon>Pseudomonadota</taxon>
        <taxon>Alphaproteobacteria</taxon>
        <taxon>Hyphomicrobiales</taxon>
        <taxon>Methylobacteriaceae</taxon>
        <taxon>Microvirga</taxon>
    </lineage>
</organism>
<proteinExistence type="predicted"/>
<name>I4YRP9_9HYPH</name>
<dbReference type="AlphaFoldDB" id="I4YRP9"/>
<protein>
    <submittedName>
        <fullName evidence="1">Uncharacterized protein</fullName>
    </submittedName>
</protein>
<reference evidence="1 2" key="1">
    <citation type="submission" date="2012-02" db="EMBL/GenBank/DDBJ databases">
        <title>Improved High-Quality Draft sequence of Microvirga sp. WSM3557.</title>
        <authorList>
            <consortium name="US DOE Joint Genome Institute"/>
            <person name="Lucas S."/>
            <person name="Han J."/>
            <person name="Lapidus A."/>
            <person name="Cheng J.-F."/>
            <person name="Goodwin L."/>
            <person name="Pitluck S."/>
            <person name="Peters L."/>
            <person name="Zhang X."/>
            <person name="Detter J.C."/>
            <person name="Han C."/>
            <person name="Tapia R."/>
            <person name="Land M."/>
            <person name="Hauser L."/>
            <person name="Kyrpides N."/>
            <person name="Ivanova N."/>
            <person name="Pagani I."/>
            <person name="Brau L."/>
            <person name="Yates R."/>
            <person name="O'Hara G."/>
            <person name="Rui T."/>
            <person name="Howieson J."/>
            <person name="Reeve W."/>
            <person name="Woyke T."/>
        </authorList>
    </citation>
    <scope>NUCLEOTIDE SEQUENCE [LARGE SCALE GENOMIC DNA]</scope>
    <source>
        <strain evidence="1 2">WSM3557</strain>
    </source>
</reference>
<dbReference type="HOGENOM" id="CLU_180735_0_0_5"/>
<accession>I4YRP9</accession>
<dbReference type="Proteomes" id="UP000003947">
    <property type="component" value="Unassembled WGS sequence"/>
</dbReference>
<dbReference type="PATRIC" id="fig|864069.3.peg.3467"/>
<dbReference type="EMBL" id="JH660645">
    <property type="protein sequence ID" value="EIM26641.1"/>
    <property type="molecule type" value="Genomic_DNA"/>
</dbReference>
<keyword evidence="2" id="KW-1185">Reference proteome</keyword>
<sequence length="77" mass="8536">MKDPAAELRQAASDYKTTLEKMAQVQERLASHLAMLADELVRYGQPETAELLQQACHRHRASSIKCHAIVASLSMAD</sequence>